<evidence type="ECO:0000259" key="5">
    <source>
        <dbReference type="Pfam" id="PF22671"/>
    </source>
</evidence>
<dbReference type="Pfam" id="PF04984">
    <property type="entry name" value="Phage_sheath_1"/>
    <property type="match status" value="1"/>
</dbReference>
<dbReference type="Proteomes" id="UP001218579">
    <property type="component" value="Unassembled WGS sequence"/>
</dbReference>
<accession>A0ABT5HGR5</accession>
<gene>
    <name evidence="6" type="ORF">PQU98_04550</name>
</gene>
<dbReference type="EMBL" id="JAQQKV010000001">
    <property type="protein sequence ID" value="MDC7675387.1"/>
    <property type="molecule type" value="Genomic_DNA"/>
</dbReference>
<name>A0ABT5HGR5_9CAUL</name>
<dbReference type="Pfam" id="PF22671">
    <property type="entry name" value="Gp18_domIII_N"/>
    <property type="match status" value="1"/>
</dbReference>
<dbReference type="InterPro" id="IPR035089">
    <property type="entry name" value="Phage_sheath_subtilisin"/>
</dbReference>
<dbReference type="PANTHER" id="PTHR35861:SF1">
    <property type="entry name" value="PHAGE TAIL SHEATH PROTEIN"/>
    <property type="match status" value="1"/>
</dbReference>
<comment type="caution">
    <text evidence="6">The sequence shown here is derived from an EMBL/GenBank/DDBJ whole genome shotgun (WGS) entry which is preliminary data.</text>
</comment>
<organism evidence="6 7">
    <name type="scientific">Asticcacaulis machinosus</name>
    <dbReference type="NCBI Taxonomy" id="2984211"/>
    <lineage>
        <taxon>Bacteria</taxon>
        <taxon>Pseudomonadati</taxon>
        <taxon>Pseudomonadota</taxon>
        <taxon>Alphaproteobacteria</taxon>
        <taxon>Caulobacterales</taxon>
        <taxon>Caulobacteraceae</taxon>
        <taxon>Asticcacaulis</taxon>
    </lineage>
</organism>
<dbReference type="Pfam" id="PF17482">
    <property type="entry name" value="Phage_sheath_1C"/>
    <property type="match status" value="1"/>
</dbReference>
<evidence type="ECO:0000259" key="4">
    <source>
        <dbReference type="Pfam" id="PF17482"/>
    </source>
</evidence>
<evidence type="ECO:0000256" key="1">
    <source>
        <dbReference type="ARBA" id="ARBA00008005"/>
    </source>
</evidence>
<evidence type="ECO:0000313" key="7">
    <source>
        <dbReference type="Proteomes" id="UP001218579"/>
    </source>
</evidence>
<feature type="domain" description="Tail sheath protein C-terminal" evidence="4">
    <location>
        <begin position="265"/>
        <end position="366"/>
    </location>
</feature>
<evidence type="ECO:0000313" key="6">
    <source>
        <dbReference type="EMBL" id="MDC7675387.1"/>
    </source>
</evidence>
<dbReference type="RefSeq" id="WP_272743693.1">
    <property type="nucleotide sequence ID" value="NZ_JAQQKV010000001.1"/>
</dbReference>
<keyword evidence="7" id="KW-1185">Reference proteome</keyword>
<feature type="region of interest" description="Disordered" evidence="2">
    <location>
        <begin position="1"/>
        <end position="21"/>
    </location>
</feature>
<dbReference type="PANTHER" id="PTHR35861">
    <property type="match status" value="1"/>
</dbReference>
<comment type="similarity">
    <text evidence="1">Belongs to the myoviridae tail sheath protein family.</text>
</comment>
<proteinExistence type="inferred from homology"/>
<feature type="domain" description="Tail sheath protein Gp18-like" evidence="5">
    <location>
        <begin position="25"/>
        <end position="85"/>
    </location>
</feature>
<evidence type="ECO:0000256" key="2">
    <source>
        <dbReference type="SAM" id="MobiDB-lite"/>
    </source>
</evidence>
<evidence type="ECO:0000259" key="3">
    <source>
        <dbReference type="Pfam" id="PF04984"/>
    </source>
</evidence>
<feature type="domain" description="Tail sheath protein subtilisin-like" evidence="3">
    <location>
        <begin position="106"/>
        <end position="263"/>
    </location>
</feature>
<dbReference type="InterPro" id="IPR052042">
    <property type="entry name" value="Tail_sheath_structural"/>
</dbReference>
<reference evidence="6 7" key="1">
    <citation type="submission" date="2023-01" db="EMBL/GenBank/DDBJ databases">
        <title>Novel species of the genus Asticcacaulis isolated from rivers.</title>
        <authorList>
            <person name="Lu H."/>
        </authorList>
    </citation>
    <scope>NUCLEOTIDE SEQUENCE [LARGE SCALE GENOMIC DNA]</scope>
    <source>
        <strain evidence="6 7">LKC15W</strain>
    </source>
</reference>
<sequence>MPNHHGVKTLETTTGTRPSASASTAVIGIVGTAPAATSDDLPLNTPRLFTDIYAAIAAAGATGTLANALRAIADQVNPTVVVVRVTEGANPGATNINVIGDITTEGQKTGAKALLSAKSQLGVTPKIIGAPGFGAQEVTAALAVIAKQLDGFVYAPAIGENIAEAKTYRAGFAQRELMLLWPEFSDFSGSAVARAMGLRALIDQEVGWHKTLSNYPVQGVTGLSKGVHFDIAGVSTDASELNDSEITALIRDGGYRFWGNRTCSDEPLFAFETAVRSGAAVREIIRESLRWAIDKPLTKWLIKDIVDTGNAALRGLVSQGYLIGAKMWYDPAKNAASALAGGKLIIDYDYTPCAPLESLTINQRITSEYYSDIPAIS</sequence>
<protein>
    <submittedName>
        <fullName evidence="6">Phage tail sheath subtilisin-like domain-containing protein</fullName>
    </submittedName>
</protein>
<dbReference type="InterPro" id="IPR020287">
    <property type="entry name" value="Tail_sheath_C"/>
</dbReference>
<dbReference type="InterPro" id="IPR054564">
    <property type="entry name" value="Gp18_domIII_N"/>
</dbReference>
<feature type="compositionally biased region" description="Polar residues" evidence="2">
    <location>
        <begin position="10"/>
        <end position="21"/>
    </location>
</feature>